<dbReference type="Pfam" id="PF20254">
    <property type="entry name" value="DMFA2_C"/>
    <property type="match status" value="1"/>
</dbReference>
<gene>
    <name evidence="3" type="ORF">POF50_013375</name>
</gene>
<dbReference type="InterPro" id="IPR046540">
    <property type="entry name" value="DMFA2_C"/>
</dbReference>
<evidence type="ECO:0000256" key="1">
    <source>
        <dbReference type="SAM" id="MobiDB-lite"/>
    </source>
</evidence>
<reference evidence="3" key="1">
    <citation type="submission" date="2023-05" db="EMBL/GenBank/DDBJ databases">
        <title>Streptantibioticus silvisoli sp. nov., acidotolerant actinomycetes 1 from pine litter.</title>
        <authorList>
            <person name="Swiecimska M."/>
            <person name="Golinska P."/>
            <person name="Sangal V."/>
            <person name="Wachnowicz B."/>
            <person name="Goodfellow M."/>
        </authorList>
    </citation>
    <scope>NUCLEOTIDE SEQUENCE</scope>
    <source>
        <strain evidence="3">SL13</strain>
    </source>
</reference>
<accession>A0AA90H4N7</accession>
<sequence>MIGPNRPQWYRRHLLGAAAAAGAGVITGCSPQAAPGGAGHTPAAAHADGGNATARENARPGDRDWRLRRLGADRAVEGYADRVSVLPGEAFHLHVSTTAAAFRAEAFRMGWYGGAGARKVWQSPRVTGARRSVPGPAGATRTVTAGWQPSLRVPTAGWPEGAYLIRLTADGGAQRYVPLVVRSARTDGKLVLLHATATWQAYNTWGGHSLYQGPGGKADYSNRSLAVSCDRPFDGDGAKLFLTYERPVVALAERLGLPVAYVTGMDVDREPGLLRGARAVVSLGHDEYWSPAMRERVTAARDAGTNVAFLGANACFRRIRLEAADSGDRRLVVCYKTDWQRDPLYGKDDAAVTADWREPPDARPESSLTGVLYESNPTSAAYVVADPGHWVFAGTGVRRGTRFANLVGTEYDRVNSGPLTPRPIHIVAHSRLVCRGVRTFSDSAYYTTPGGAGVFATGTMRWVESMTGNGAHGIARHTARFTGRVTANVLRVFAAGPAGTPHPAQDNLADFHPFDGDPTWARKDLW</sequence>
<dbReference type="AlphaFoldDB" id="A0AA90H4N7"/>
<organism evidence="3">
    <name type="scientific">Streptantibioticus silvisoli</name>
    <dbReference type="NCBI Taxonomy" id="2705255"/>
    <lineage>
        <taxon>Bacteria</taxon>
        <taxon>Bacillati</taxon>
        <taxon>Actinomycetota</taxon>
        <taxon>Actinomycetes</taxon>
        <taxon>Kitasatosporales</taxon>
        <taxon>Streptomycetaceae</taxon>
        <taxon>Streptantibioticus</taxon>
    </lineage>
</organism>
<dbReference type="RefSeq" id="WP_271314319.1">
    <property type="nucleotide sequence ID" value="NZ_JABXJJ020000014.1"/>
</dbReference>
<dbReference type="InterPro" id="IPR006311">
    <property type="entry name" value="TAT_signal"/>
</dbReference>
<feature type="region of interest" description="Disordered" evidence="1">
    <location>
        <begin position="33"/>
        <end position="62"/>
    </location>
</feature>
<protein>
    <recommendedName>
        <fullName evidence="2">N,N-dimethylformamidase beta subunit-like C-terminal domain-containing protein</fullName>
    </recommendedName>
</protein>
<feature type="domain" description="N,N-dimethylformamidase beta subunit-like C-terminal" evidence="2">
    <location>
        <begin position="104"/>
        <end position="467"/>
    </location>
</feature>
<dbReference type="PROSITE" id="PS51257">
    <property type="entry name" value="PROKAR_LIPOPROTEIN"/>
    <property type="match status" value="1"/>
</dbReference>
<proteinExistence type="predicted"/>
<evidence type="ECO:0000313" key="3">
    <source>
        <dbReference type="EMBL" id="MDI5970322.1"/>
    </source>
</evidence>
<feature type="compositionally biased region" description="Low complexity" evidence="1">
    <location>
        <begin position="40"/>
        <end position="54"/>
    </location>
</feature>
<name>A0AA90H4N7_9ACTN</name>
<dbReference type="PROSITE" id="PS51318">
    <property type="entry name" value="TAT"/>
    <property type="match status" value="1"/>
</dbReference>
<comment type="caution">
    <text evidence="3">The sequence shown here is derived from an EMBL/GenBank/DDBJ whole genome shotgun (WGS) entry which is preliminary data.</text>
</comment>
<evidence type="ECO:0000259" key="2">
    <source>
        <dbReference type="Pfam" id="PF20254"/>
    </source>
</evidence>
<dbReference type="EMBL" id="JABXJJ020000014">
    <property type="protein sequence ID" value="MDI5970322.1"/>
    <property type="molecule type" value="Genomic_DNA"/>
</dbReference>